<feature type="transmembrane region" description="Helical" evidence="8">
    <location>
        <begin position="145"/>
        <end position="166"/>
    </location>
</feature>
<evidence type="ECO:0000256" key="2">
    <source>
        <dbReference type="ARBA" id="ARBA00007520"/>
    </source>
</evidence>
<sequence length="560" mass="59252">MEQNERTASDSPFDPPSSTENVGEKQDTTALGTKEADALQETSPRDIHGLKWGFSCAALLSSIFLYAFDCTVVADIQSSIIAEWGAIDKLPWLSNGLVMPATAFVMPWGRLYGQFNAKVLYLTCVLLFEVGSALCGAAPNVDALIVGRAIAGVGGAGIYMGVMTLIAATTTMRERPFYVGLTGLTWGIGIVLGPVIGGAFSISAVGWRWAFYINLLVAVPAVPAYVFLLPNHIDPRPEITSLRARFAEIDYVGNVILIGGLVSFILAINWGGVVYPWNSGQVIGCFCASGTLFILLALQQVRTIATTPARRIIPVQILSNRTVLMLVACCASAGAAAFVPIYFIPNFFQFTRGDSPLDAGVRLLPFIVVMVVFIIINGSLMGRLGYYTPWFTAGGLLALTGAALMYTVRADTPLARIYGYTVVLGSGVGMWLQASLSVAQAVVAPGDVPAAVGLVMLGQFVGICVSLAIANTVFLNDARRAIQAILPDVPSQTIGSAIQGSTSGFLDTLEPDVKTLVLDAIIMAMDKVYILVIVAGSVTAVLSLLMKRIRLFGGGGTQAA</sequence>
<dbReference type="Gene3D" id="1.20.1720.10">
    <property type="entry name" value="Multidrug resistance protein D"/>
    <property type="match status" value="1"/>
</dbReference>
<keyword evidence="3" id="KW-0813">Transport</keyword>
<feature type="transmembrane region" description="Helical" evidence="8">
    <location>
        <begin position="49"/>
        <end position="68"/>
    </location>
</feature>
<evidence type="ECO:0000256" key="6">
    <source>
        <dbReference type="ARBA" id="ARBA00023136"/>
    </source>
</evidence>
<dbReference type="Pfam" id="PF07690">
    <property type="entry name" value="MFS_1"/>
    <property type="match status" value="1"/>
</dbReference>
<dbReference type="InterPro" id="IPR020846">
    <property type="entry name" value="MFS_dom"/>
</dbReference>
<feature type="transmembrane region" description="Helical" evidence="8">
    <location>
        <begin position="448"/>
        <end position="470"/>
    </location>
</feature>
<evidence type="ECO:0000256" key="8">
    <source>
        <dbReference type="SAM" id="Phobius"/>
    </source>
</evidence>
<comment type="similarity">
    <text evidence="2">Belongs to the major facilitator superfamily. TCR/Tet family.</text>
</comment>
<name>A0ABR1P0N7_DIAER</name>
<evidence type="ECO:0000313" key="11">
    <source>
        <dbReference type="Proteomes" id="UP001430848"/>
    </source>
</evidence>
<feature type="transmembrane region" description="Helical" evidence="8">
    <location>
        <begin position="281"/>
        <end position="301"/>
    </location>
</feature>
<feature type="transmembrane region" description="Helical" evidence="8">
    <location>
        <begin position="119"/>
        <end position="139"/>
    </location>
</feature>
<keyword evidence="6 8" id="KW-0472">Membrane</keyword>
<evidence type="ECO:0000256" key="1">
    <source>
        <dbReference type="ARBA" id="ARBA00004141"/>
    </source>
</evidence>
<dbReference type="EMBL" id="JAKNSF020000064">
    <property type="protein sequence ID" value="KAK7722848.1"/>
    <property type="molecule type" value="Genomic_DNA"/>
</dbReference>
<dbReference type="Proteomes" id="UP001430848">
    <property type="component" value="Unassembled WGS sequence"/>
</dbReference>
<feature type="transmembrane region" description="Helical" evidence="8">
    <location>
        <begin position="92"/>
        <end position="112"/>
    </location>
</feature>
<feature type="transmembrane region" description="Helical" evidence="8">
    <location>
        <begin position="528"/>
        <end position="546"/>
    </location>
</feature>
<dbReference type="InterPro" id="IPR011701">
    <property type="entry name" value="MFS"/>
</dbReference>
<evidence type="ECO:0000313" key="10">
    <source>
        <dbReference type="EMBL" id="KAK7722848.1"/>
    </source>
</evidence>
<dbReference type="PANTHER" id="PTHR23501:SF12">
    <property type="entry name" value="MAJOR FACILITATOR SUPERFAMILY (MFS) PROFILE DOMAIN-CONTAINING PROTEIN-RELATED"/>
    <property type="match status" value="1"/>
</dbReference>
<evidence type="ECO:0000256" key="7">
    <source>
        <dbReference type="SAM" id="MobiDB-lite"/>
    </source>
</evidence>
<accession>A0ABR1P0N7</accession>
<dbReference type="InterPro" id="IPR036259">
    <property type="entry name" value="MFS_trans_sf"/>
</dbReference>
<evidence type="ECO:0000259" key="9">
    <source>
        <dbReference type="PROSITE" id="PS50850"/>
    </source>
</evidence>
<comment type="caution">
    <text evidence="10">The sequence shown here is derived from an EMBL/GenBank/DDBJ whole genome shotgun (WGS) entry which is preliminary data.</text>
</comment>
<evidence type="ECO:0000256" key="3">
    <source>
        <dbReference type="ARBA" id="ARBA00022448"/>
    </source>
</evidence>
<keyword evidence="11" id="KW-1185">Reference proteome</keyword>
<feature type="transmembrane region" description="Helical" evidence="8">
    <location>
        <begin position="178"/>
        <end position="203"/>
    </location>
</feature>
<feature type="domain" description="Major facilitator superfamily (MFS) profile" evidence="9">
    <location>
        <begin position="55"/>
        <end position="538"/>
    </location>
</feature>
<dbReference type="Gene3D" id="1.20.1250.20">
    <property type="entry name" value="MFS general substrate transporter like domains"/>
    <property type="match status" value="1"/>
</dbReference>
<feature type="transmembrane region" description="Helical" evidence="8">
    <location>
        <begin position="251"/>
        <end position="275"/>
    </location>
</feature>
<evidence type="ECO:0000256" key="5">
    <source>
        <dbReference type="ARBA" id="ARBA00022989"/>
    </source>
</evidence>
<feature type="transmembrane region" description="Helical" evidence="8">
    <location>
        <begin position="322"/>
        <end position="343"/>
    </location>
</feature>
<comment type="subcellular location">
    <subcellularLocation>
        <location evidence="1">Membrane</location>
        <topology evidence="1">Multi-pass membrane protein</topology>
    </subcellularLocation>
</comment>
<organism evidence="10 11">
    <name type="scientific">Diaporthe eres</name>
    <name type="common">Phomopsis oblonga</name>
    <dbReference type="NCBI Taxonomy" id="83184"/>
    <lineage>
        <taxon>Eukaryota</taxon>
        <taxon>Fungi</taxon>
        <taxon>Dikarya</taxon>
        <taxon>Ascomycota</taxon>
        <taxon>Pezizomycotina</taxon>
        <taxon>Sordariomycetes</taxon>
        <taxon>Sordariomycetidae</taxon>
        <taxon>Diaporthales</taxon>
        <taxon>Diaporthaceae</taxon>
        <taxon>Diaporthe</taxon>
        <taxon>Diaporthe eres species complex</taxon>
    </lineage>
</organism>
<feature type="transmembrane region" description="Helical" evidence="8">
    <location>
        <begin position="387"/>
        <end position="405"/>
    </location>
</feature>
<evidence type="ECO:0000256" key="4">
    <source>
        <dbReference type="ARBA" id="ARBA00022692"/>
    </source>
</evidence>
<dbReference type="PROSITE" id="PS50850">
    <property type="entry name" value="MFS"/>
    <property type="match status" value="1"/>
</dbReference>
<dbReference type="PANTHER" id="PTHR23501">
    <property type="entry name" value="MAJOR FACILITATOR SUPERFAMILY"/>
    <property type="match status" value="1"/>
</dbReference>
<feature type="transmembrane region" description="Helical" evidence="8">
    <location>
        <begin position="209"/>
        <end position="230"/>
    </location>
</feature>
<reference evidence="10 11" key="1">
    <citation type="submission" date="2024-02" db="EMBL/GenBank/DDBJ databases">
        <title>De novo assembly and annotation of 12 fungi associated with fruit tree decline syndrome in Ontario, Canada.</title>
        <authorList>
            <person name="Sulman M."/>
            <person name="Ellouze W."/>
            <person name="Ilyukhin E."/>
        </authorList>
    </citation>
    <scope>NUCLEOTIDE SEQUENCE [LARGE SCALE GENOMIC DNA]</scope>
    <source>
        <strain evidence="10 11">M169</strain>
    </source>
</reference>
<gene>
    <name evidence="10" type="ORF">SLS63_009122</name>
</gene>
<protein>
    <recommendedName>
        <fullName evidence="9">Major facilitator superfamily (MFS) profile domain-containing protein</fullName>
    </recommendedName>
</protein>
<proteinExistence type="inferred from homology"/>
<keyword evidence="5 8" id="KW-1133">Transmembrane helix</keyword>
<feature type="transmembrane region" description="Helical" evidence="8">
    <location>
        <begin position="363"/>
        <end position="380"/>
    </location>
</feature>
<feature type="region of interest" description="Disordered" evidence="7">
    <location>
        <begin position="1"/>
        <end position="33"/>
    </location>
</feature>
<keyword evidence="4 8" id="KW-0812">Transmembrane</keyword>
<dbReference type="SUPFAM" id="SSF103473">
    <property type="entry name" value="MFS general substrate transporter"/>
    <property type="match status" value="1"/>
</dbReference>